<dbReference type="PANTHER" id="PTHR12526">
    <property type="entry name" value="GLYCOSYLTRANSFERASE"/>
    <property type="match status" value="1"/>
</dbReference>
<evidence type="ECO:0000259" key="1">
    <source>
        <dbReference type="Pfam" id="PF00534"/>
    </source>
</evidence>
<evidence type="ECO:0000313" key="4">
    <source>
        <dbReference type="Proteomes" id="UP001139516"/>
    </source>
</evidence>
<accession>A0A9X2BY33</accession>
<dbReference type="Proteomes" id="UP001139516">
    <property type="component" value="Unassembled WGS sequence"/>
</dbReference>
<organism evidence="3 4">
    <name type="scientific">Roseomonas acroporae</name>
    <dbReference type="NCBI Taxonomy" id="2937791"/>
    <lineage>
        <taxon>Bacteria</taxon>
        <taxon>Pseudomonadati</taxon>
        <taxon>Pseudomonadota</taxon>
        <taxon>Alphaproteobacteria</taxon>
        <taxon>Acetobacterales</taxon>
        <taxon>Roseomonadaceae</taxon>
        <taxon>Roseomonas</taxon>
    </lineage>
</organism>
<reference evidence="3" key="1">
    <citation type="submission" date="2022-04" db="EMBL/GenBank/DDBJ databases">
        <title>Roseomonas acroporae sp. nov., isolated from coral Acropora digitifera.</title>
        <authorList>
            <person name="Sun H."/>
        </authorList>
    </citation>
    <scope>NUCLEOTIDE SEQUENCE</scope>
    <source>
        <strain evidence="3">NAR14</strain>
    </source>
</reference>
<feature type="domain" description="Glycosyltransferase subfamily 4-like N-terminal" evidence="2">
    <location>
        <begin position="18"/>
        <end position="126"/>
    </location>
</feature>
<comment type="caution">
    <text evidence="3">The sequence shown here is derived from an EMBL/GenBank/DDBJ whole genome shotgun (WGS) entry which is preliminary data.</text>
</comment>
<keyword evidence="4" id="KW-1185">Reference proteome</keyword>
<dbReference type="Pfam" id="PF13439">
    <property type="entry name" value="Glyco_transf_4"/>
    <property type="match status" value="1"/>
</dbReference>
<dbReference type="SUPFAM" id="SSF53756">
    <property type="entry name" value="UDP-Glycosyltransferase/glycogen phosphorylase"/>
    <property type="match status" value="1"/>
</dbReference>
<evidence type="ECO:0000313" key="3">
    <source>
        <dbReference type="EMBL" id="MCK8786554.1"/>
    </source>
</evidence>
<dbReference type="EMBL" id="JALPRX010000089">
    <property type="protein sequence ID" value="MCK8786554.1"/>
    <property type="molecule type" value="Genomic_DNA"/>
</dbReference>
<feature type="domain" description="Glycosyl transferase family 1" evidence="1">
    <location>
        <begin position="174"/>
        <end position="305"/>
    </location>
</feature>
<name>A0A9X2BY33_9PROT</name>
<dbReference type="PANTHER" id="PTHR12526:SF595">
    <property type="entry name" value="BLL5217 PROTEIN"/>
    <property type="match status" value="1"/>
</dbReference>
<dbReference type="InterPro" id="IPR001296">
    <property type="entry name" value="Glyco_trans_1"/>
</dbReference>
<dbReference type="CDD" id="cd03802">
    <property type="entry name" value="GT4_AviGT4-like"/>
    <property type="match status" value="1"/>
</dbReference>
<dbReference type="AlphaFoldDB" id="A0A9X2BY33"/>
<evidence type="ECO:0000259" key="2">
    <source>
        <dbReference type="Pfam" id="PF13439"/>
    </source>
</evidence>
<gene>
    <name evidence="3" type="ORF">M0638_19440</name>
</gene>
<dbReference type="Pfam" id="PF00534">
    <property type="entry name" value="Glycos_transf_1"/>
    <property type="match status" value="1"/>
</dbReference>
<dbReference type="Gene3D" id="3.40.50.2000">
    <property type="entry name" value="Glycogen Phosphorylase B"/>
    <property type="match status" value="2"/>
</dbReference>
<sequence>MRIAQIAPLYERVPPKLYGGTERVVSYLTEELVRQGHEVTLFASGDSITKAKLVPCCDTALRLNPKVKDSLPYHVVQLEKVRQRASEFDVLHFHTDALHFPLFRGLAKRTLTTLHGRLDLPDLKPLYTEFPEFPLVSISHAQRWPMPPVNWVGTVPHGLPGDLLPFRPTGEGGYLAFLGRISPEKRPDRAIEIAARTGLPLKIAAKVDKADADYWSDVIKPMIERNPRVEFIGEINEHQKAEFLGNALALLFPIDWPEPFGLVMIEAMSCGTPVIAFRCGSVPEVIENGVSGFIVSSIDQAVDAVQMVGRLERQSVRQAFEQRFTAECMAREYLSIYEHLAGTRLSARRPAHQSRLSPLAMPGDITLPSGAGWMEAPGSPAAQARSISGQA</sequence>
<dbReference type="GO" id="GO:0016757">
    <property type="term" value="F:glycosyltransferase activity"/>
    <property type="evidence" value="ECO:0007669"/>
    <property type="project" value="InterPro"/>
</dbReference>
<protein>
    <submittedName>
        <fullName evidence="3">Glycosyltransferase family 4 protein</fullName>
    </submittedName>
</protein>
<proteinExistence type="predicted"/>
<dbReference type="RefSeq" id="WP_248668669.1">
    <property type="nucleotide sequence ID" value="NZ_JALPRX010000089.1"/>
</dbReference>
<dbReference type="InterPro" id="IPR028098">
    <property type="entry name" value="Glyco_trans_4-like_N"/>
</dbReference>